<evidence type="ECO:0000313" key="2">
    <source>
        <dbReference type="Proteomes" id="UP001150924"/>
    </source>
</evidence>
<protein>
    <submittedName>
        <fullName evidence="1">Uncharacterized protein</fullName>
    </submittedName>
</protein>
<dbReference type="Proteomes" id="UP001150924">
    <property type="component" value="Unassembled WGS sequence"/>
</dbReference>
<dbReference type="AlphaFoldDB" id="A0A9X3J0A2"/>
<reference evidence="1" key="1">
    <citation type="submission" date="2022-11" db="EMBL/GenBank/DDBJ databases">
        <title>Minimal conservation of predation-associated metabolite biosynthetic gene clusters underscores biosynthetic potential of Myxococcota including descriptions for ten novel species: Archangium lansinium sp. nov., Myxococcus landrumus sp. nov., Nannocystis bai.</title>
        <authorList>
            <person name="Ahearne A."/>
            <person name="Stevens C."/>
            <person name="Phillips K."/>
        </authorList>
    </citation>
    <scope>NUCLEOTIDE SEQUENCE</scope>
    <source>
        <strain evidence="1">Na p29</strain>
    </source>
</reference>
<dbReference type="RefSeq" id="WP_267772574.1">
    <property type="nucleotide sequence ID" value="NZ_JAPNKE010000002.1"/>
</dbReference>
<gene>
    <name evidence="1" type="ORF">OV079_30680</name>
</gene>
<comment type="caution">
    <text evidence="1">The sequence shown here is derived from an EMBL/GenBank/DDBJ whole genome shotgun (WGS) entry which is preliminary data.</text>
</comment>
<dbReference type="EMBL" id="JAPNKE010000002">
    <property type="protein sequence ID" value="MCY1009850.1"/>
    <property type="molecule type" value="Genomic_DNA"/>
</dbReference>
<keyword evidence="2" id="KW-1185">Reference proteome</keyword>
<name>A0A9X3J0A2_9BACT</name>
<sequence length="276" mass="30848">MFASQQFELLQNRLIFIEYVPGTGGGQVDQHTMGLGHVILPVTRVQAESFIEIYEALGAIERTIPVSVLRRVKERIYELVRTANPRGALKVVDLNNDTLLQDLEVVVGVGIANPLGQKGYDAISRVDLVDDVLKGTGQLDQMQIVKRVLPRIVTKSTWVPVWRYVKAGIDAGIDVSAPLMKYAEKTLDDFRPRVSHANRPRKSIPYATISEISSSGETMAKALYLIPQLRDSALIPEDLRAYLTRHRAILDDPGQNGIHSQYMKLVSLLDFLEFGR</sequence>
<organism evidence="1 2">
    <name type="scientific">Nannocystis pusilla</name>
    <dbReference type="NCBI Taxonomy" id="889268"/>
    <lineage>
        <taxon>Bacteria</taxon>
        <taxon>Pseudomonadati</taxon>
        <taxon>Myxococcota</taxon>
        <taxon>Polyangia</taxon>
        <taxon>Nannocystales</taxon>
        <taxon>Nannocystaceae</taxon>
        <taxon>Nannocystis</taxon>
    </lineage>
</organism>
<evidence type="ECO:0000313" key="1">
    <source>
        <dbReference type="EMBL" id="MCY1009850.1"/>
    </source>
</evidence>
<proteinExistence type="predicted"/>
<accession>A0A9X3J0A2</accession>